<organism evidence="1 2">
    <name type="scientific">[Mycobacterium] fortunisiensis</name>
    <dbReference type="NCBI Taxonomy" id="2600579"/>
    <lineage>
        <taxon>Bacteria</taxon>
        <taxon>Bacillati</taxon>
        <taxon>Actinomycetota</taxon>
        <taxon>Actinomycetes</taxon>
        <taxon>Mycobacteriales</taxon>
        <taxon>Mycobacteriaceae</taxon>
        <taxon>Mycolicibacterium</taxon>
    </lineage>
</organism>
<evidence type="ECO:0000313" key="1">
    <source>
        <dbReference type="EMBL" id="MBU9765405.1"/>
    </source>
</evidence>
<evidence type="ECO:0000313" key="2">
    <source>
        <dbReference type="Proteomes" id="UP000812982"/>
    </source>
</evidence>
<comment type="caution">
    <text evidence="1">The sequence shown here is derived from an EMBL/GenBank/DDBJ whole genome shotgun (WGS) entry which is preliminary data.</text>
</comment>
<keyword evidence="2" id="KW-1185">Reference proteome</keyword>
<accession>A0ABS6KP69</accession>
<sequence length="360" mass="37782">MRLGADGGLWSTGPVAEAAPLTAVLEVSGAVLSWVIDGDPTPSFTFTDPDRADWLWQVLGAPGHVAILDALRHREPTEPVDLEGVDIRPGSTDTLRRLAIGHWMRRWWPASDRDGIAALDRGLLDAEIALLTVTLEDYFTDDTFDSDVVGLLQPHLAHLNALSAQVDPRISTLLGDCRELAGEIGLAWPDTAVAAPRRDDYALAAGAGNGAGPAGVIAHGVAGVDWSAVPPGVFDAAEQTVDWSVTAGTDVQAQVRVALVGPDSPAGIEVEVRGSGLRGSGVLDATGRAALTLVDGDGQPLTETRAWNQDWAQVTARVGVHGATESAGVRDRVRAFARTRLAHPGGDAFLAEILAAESDY</sequence>
<gene>
    <name evidence="1" type="ORF">FR943_16315</name>
</gene>
<dbReference type="RefSeq" id="WP_217159002.1">
    <property type="nucleotide sequence ID" value="NZ_VOMB01000020.1"/>
</dbReference>
<dbReference type="EMBL" id="VOMB01000020">
    <property type="protein sequence ID" value="MBU9765405.1"/>
    <property type="molecule type" value="Genomic_DNA"/>
</dbReference>
<dbReference type="Proteomes" id="UP000812982">
    <property type="component" value="Unassembled WGS sequence"/>
</dbReference>
<proteinExistence type="predicted"/>
<name>A0ABS6KP69_9MYCO</name>
<reference evidence="1 2" key="1">
    <citation type="journal article" date="2021" name="Sci. Rep.">
        <title>Phenotypic and genomic hallmarks of a novel, potentially pathogenic rapidly growing Mycobacterium species related to the Mycobacterium fortuitum complex.</title>
        <authorList>
            <person name="Gharbi R."/>
            <person name="Khanna V."/>
            <person name="Frigui W."/>
            <person name="Mhenni B."/>
            <person name="Brosch R."/>
            <person name="Mardassi H."/>
        </authorList>
    </citation>
    <scope>NUCLEOTIDE SEQUENCE [LARGE SCALE GENOMIC DNA]</scope>
    <source>
        <strain evidence="1 2">TNTM28</strain>
    </source>
</reference>
<protein>
    <submittedName>
        <fullName evidence="1">Uncharacterized protein</fullName>
    </submittedName>
</protein>